<dbReference type="GO" id="GO:0003735">
    <property type="term" value="F:structural constituent of ribosome"/>
    <property type="evidence" value="ECO:0007669"/>
    <property type="project" value="InterPro"/>
</dbReference>
<evidence type="ECO:0000256" key="3">
    <source>
        <dbReference type="ARBA" id="ARBA00022730"/>
    </source>
</evidence>
<accession>C6HV37</accession>
<dbReference type="GO" id="GO:0006412">
    <property type="term" value="P:translation"/>
    <property type="evidence" value="ECO:0007669"/>
    <property type="project" value="UniProtKB-UniRule"/>
</dbReference>
<dbReference type="Gene3D" id="1.20.58.110">
    <property type="entry name" value="Ribosomal protein S20"/>
    <property type="match status" value="1"/>
</dbReference>
<keyword evidence="3 8" id="KW-0699">rRNA-binding</keyword>
<dbReference type="PANTHER" id="PTHR33398">
    <property type="entry name" value="30S RIBOSOMAL PROTEIN S20"/>
    <property type="match status" value="1"/>
</dbReference>
<name>C6HV37_9BACT</name>
<dbReference type="SUPFAM" id="SSF46992">
    <property type="entry name" value="Ribosomal protein S20"/>
    <property type="match status" value="1"/>
</dbReference>
<dbReference type="InterPro" id="IPR036510">
    <property type="entry name" value="Ribosomal_bS20_sf"/>
</dbReference>
<dbReference type="AlphaFoldDB" id="C6HV37"/>
<evidence type="ECO:0000313" key="10">
    <source>
        <dbReference type="EMBL" id="EES53411.1"/>
    </source>
</evidence>
<evidence type="ECO:0000256" key="6">
    <source>
        <dbReference type="ARBA" id="ARBA00023274"/>
    </source>
</evidence>
<evidence type="ECO:0000313" key="11">
    <source>
        <dbReference type="Proteomes" id="UP000009374"/>
    </source>
</evidence>
<keyword evidence="5 8" id="KW-0689">Ribosomal protein</keyword>
<evidence type="ECO:0000256" key="2">
    <source>
        <dbReference type="ARBA" id="ARBA00007634"/>
    </source>
</evidence>
<comment type="function">
    <text evidence="1 8">Binds directly to 16S ribosomal RNA.</text>
</comment>
<evidence type="ECO:0000256" key="4">
    <source>
        <dbReference type="ARBA" id="ARBA00022884"/>
    </source>
</evidence>
<protein>
    <recommendedName>
        <fullName evidence="7 8">Small ribosomal subunit protein bS20</fullName>
    </recommendedName>
</protein>
<dbReference type="GO" id="GO:0070181">
    <property type="term" value="F:small ribosomal subunit rRNA binding"/>
    <property type="evidence" value="ECO:0007669"/>
    <property type="project" value="TreeGrafter"/>
</dbReference>
<evidence type="ECO:0000256" key="8">
    <source>
        <dbReference type="HAMAP-Rule" id="MF_00500"/>
    </source>
</evidence>
<dbReference type="GO" id="GO:0005829">
    <property type="term" value="C:cytosol"/>
    <property type="evidence" value="ECO:0007669"/>
    <property type="project" value="TreeGrafter"/>
</dbReference>
<evidence type="ECO:0000256" key="7">
    <source>
        <dbReference type="ARBA" id="ARBA00035136"/>
    </source>
</evidence>
<dbReference type="InterPro" id="IPR002583">
    <property type="entry name" value="Ribosomal_bS20"/>
</dbReference>
<keyword evidence="4 8" id="KW-0694">RNA-binding</keyword>
<feature type="compositionally biased region" description="Basic and acidic residues" evidence="9">
    <location>
        <begin position="1"/>
        <end position="13"/>
    </location>
</feature>
<proteinExistence type="inferred from homology"/>
<keyword evidence="6 8" id="KW-0687">Ribonucleoprotein</keyword>
<keyword evidence="11" id="KW-1185">Reference proteome</keyword>
<evidence type="ECO:0000256" key="1">
    <source>
        <dbReference type="ARBA" id="ARBA00003134"/>
    </source>
</evidence>
<dbReference type="Pfam" id="PF01649">
    <property type="entry name" value="Ribosomal_S20p"/>
    <property type="match status" value="1"/>
</dbReference>
<sequence length="90" mass="10191">MANHESTKKDIRRNAKRRDRNRQAITTMRTLARKVEEAITAGKTDEAKEALMRVVPFIDHAVNRGILHRNTASRKISRLTLKVNGAVSAK</sequence>
<gene>
    <name evidence="8" type="primary">rpsT</name>
    <name evidence="10" type="ORF">UBAL3_78920001</name>
</gene>
<dbReference type="GO" id="GO:0015935">
    <property type="term" value="C:small ribosomal subunit"/>
    <property type="evidence" value="ECO:0007669"/>
    <property type="project" value="TreeGrafter"/>
</dbReference>
<evidence type="ECO:0000256" key="5">
    <source>
        <dbReference type="ARBA" id="ARBA00022980"/>
    </source>
</evidence>
<dbReference type="NCBIfam" id="TIGR00029">
    <property type="entry name" value="S20"/>
    <property type="match status" value="1"/>
</dbReference>
<evidence type="ECO:0000256" key="9">
    <source>
        <dbReference type="SAM" id="MobiDB-lite"/>
    </source>
</evidence>
<reference evidence="10 11" key="1">
    <citation type="journal article" date="2009" name="Appl. Environ. Microbiol.">
        <title>Community genomic and proteomic analyses of chemoautotrophic iron-oxidizing "Leptospirillum rubarum" (Group II) and "Leptospirillum ferrodiazotrophum" (Group III) bacteria in acid mine drainage biofilms.</title>
        <authorList>
            <person name="Goltsman D.S."/>
            <person name="Denef V.J."/>
            <person name="Singer S.W."/>
            <person name="VerBerkmoes N.C."/>
            <person name="Lefsrud M."/>
            <person name="Mueller R.S."/>
            <person name="Dick G.J."/>
            <person name="Sun C.L."/>
            <person name="Wheeler K.E."/>
            <person name="Zemla A."/>
            <person name="Baker B.J."/>
            <person name="Hauser L."/>
            <person name="Land M."/>
            <person name="Shah M.B."/>
            <person name="Thelen M.P."/>
            <person name="Hettich R.L."/>
            <person name="Banfield J.F."/>
        </authorList>
    </citation>
    <scope>NUCLEOTIDE SEQUENCE [LARGE SCALE GENOMIC DNA]</scope>
</reference>
<dbReference type="Proteomes" id="UP000009374">
    <property type="component" value="Unassembled WGS sequence"/>
</dbReference>
<dbReference type="FunFam" id="1.20.58.110:FF:000001">
    <property type="entry name" value="30S ribosomal protein S20"/>
    <property type="match status" value="1"/>
</dbReference>
<organism evidence="10 11">
    <name type="scientific">Leptospirillum ferrodiazotrophum</name>
    <dbReference type="NCBI Taxonomy" id="412449"/>
    <lineage>
        <taxon>Bacteria</taxon>
        <taxon>Pseudomonadati</taxon>
        <taxon>Nitrospirota</taxon>
        <taxon>Nitrospiria</taxon>
        <taxon>Nitrospirales</taxon>
        <taxon>Nitrospiraceae</taxon>
        <taxon>Leptospirillum</taxon>
    </lineage>
</organism>
<feature type="region of interest" description="Disordered" evidence="9">
    <location>
        <begin position="1"/>
        <end position="23"/>
    </location>
</feature>
<dbReference type="PANTHER" id="PTHR33398:SF1">
    <property type="entry name" value="SMALL RIBOSOMAL SUBUNIT PROTEIN BS20C"/>
    <property type="match status" value="1"/>
</dbReference>
<comment type="similarity">
    <text evidence="2 8">Belongs to the bacterial ribosomal protein bS20 family.</text>
</comment>
<dbReference type="HAMAP" id="MF_00500">
    <property type="entry name" value="Ribosomal_bS20"/>
    <property type="match status" value="1"/>
</dbReference>
<dbReference type="EMBL" id="GG693862">
    <property type="protein sequence ID" value="EES53411.1"/>
    <property type="molecule type" value="Genomic_DNA"/>
</dbReference>